<dbReference type="Proteomes" id="UP001190700">
    <property type="component" value="Unassembled WGS sequence"/>
</dbReference>
<reference evidence="1 2" key="1">
    <citation type="journal article" date="2015" name="Genome Biol. Evol.">
        <title>Comparative Genomics of a Bacterivorous Green Alga Reveals Evolutionary Causalities and Consequences of Phago-Mixotrophic Mode of Nutrition.</title>
        <authorList>
            <person name="Burns J.A."/>
            <person name="Paasch A."/>
            <person name="Narechania A."/>
            <person name="Kim E."/>
        </authorList>
    </citation>
    <scope>NUCLEOTIDE SEQUENCE [LARGE SCALE GENOMIC DNA]</scope>
    <source>
        <strain evidence="1 2">PLY_AMNH</strain>
    </source>
</reference>
<evidence type="ECO:0000313" key="2">
    <source>
        <dbReference type="Proteomes" id="UP001190700"/>
    </source>
</evidence>
<name>A0AAE0GNJ3_9CHLO</name>
<accession>A0AAE0GNJ3</accession>
<proteinExistence type="predicted"/>
<organism evidence="1 2">
    <name type="scientific">Cymbomonas tetramitiformis</name>
    <dbReference type="NCBI Taxonomy" id="36881"/>
    <lineage>
        <taxon>Eukaryota</taxon>
        <taxon>Viridiplantae</taxon>
        <taxon>Chlorophyta</taxon>
        <taxon>Pyramimonadophyceae</taxon>
        <taxon>Pyramimonadales</taxon>
        <taxon>Pyramimonadaceae</taxon>
        <taxon>Cymbomonas</taxon>
    </lineage>
</organism>
<evidence type="ECO:0008006" key="3">
    <source>
        <dbReference type="Google" id="ProtNLM"/>
    </source>
</evidence>
<keyword evidence="2" id="KW-1185">Reference proteome</keyword>
<dbReference type="EMBL" id="LGRX02003933">
    <property type="protein sequence ID" value="KAK3281235.1"/>
    <property type="molecule type" value="Genomic_DNA"/>
</dbReference>
<dbReference type="AlphaFoldDB" id="A0AAE0GNJ3"/>
<sequence length="340" mass="35510">MAFKLFLCNVAVTQEKTYDPLPRSGARSMLQQSVSSLSEITQAMLNGEPAVIQVQSDITLTGSPFPTITSGQMFDIEGLCEETCVLDAASSSRIFVVQSGGTLLLRDLRLLNGNGGDSTTAYGGLLQIEGGRLEAYGVTMQDSEAWCGGAMYVCCSGAVILDSCDVSNNRATSSFYTNSVAGGGAFLVKDGGTSMTLMDCSVSDNRPYYLSGSGSQGGAIFMGWNAVVIFSGGSVVNNLAAYGGVAKNDWSGFLHFQDGCLVQGNHAGAGGIVYSWGSSTYFIGATLINNYISSSTVSTITGSENPPNSDHNLVDSDCNTGYNCSGSTCVGETITTLFHR</sequence>
<evidence type="ECO:0000313" key="1">
    <source>
        <dbReference type="EMBL" id="KAK3281235.1"/>
    </source>
</evidence>
<comment type="caution">
    <text evidence="1">The sequence shown here is derived from an EMBL/GenBank/DDBJ whole genome shotgun (WGS) entry which is preliminary data.</text>
</comment>
<gene>
    <name evidence="1" type="ORF">CYMTET_10959</name>
</gene>
<protein>
    <recommendedName>
        <fullName evidence="3">Right handed beta helix domain-containing protein</fullName>
    </recommendedName>
</protein>
<dbReference type="SUPFAM" id="SSF51126">
    <property type="entry name" value="Pectin lyase-like"/>
    <property type="match status" value="1"/>
</dbReference>
<dbReference type="InterPro" id="IPR011050">
    <property type="entry name" value="Pectin_lyase_fold/virulence"/>
</dbReference>